<dbReference type="Gene3D" id="3.40.50.1820">
    <property type="entry name" value="alpha/beta hydrolase"/>
    <property type="match status" value="1"/>
</dbReference>
<dbReference type="SUPFAM" id="SSF53474">
    <property type="entry name" value="alpha/beta-Hydrolases"/>
    <property type="match status" value="1"/>
</dbReference>
<dbReference type="InterPro" id="IPR029058">
    <property type="entry name" value="AB_hydrolase_fold"/>
</dbReference>
<keyword evidence="2" id="KW-0378">Hydrolase</keyword>
<dbReference type="PANTHER" id="PTHR43194:SF2">
    <property type="entry name" value="PEROXISOMAL MEMBRANE PROTEIN LPX1"/>
    <property type="match status" value="1"/>
</dbReference>
<comment type="caution">
    <text evidence="2">The sequence shown here is derived from an EMBL/GenBank/DDBJ whole genome shotgun (WGS) entry which is preliminary data.</text>
</comment>
<organism evidence="2 3">
    <name type="scientific">Nocardia uniformis</name>
    <dbReference type="NCBI Taxonomy" id="53432"/>
    <lineage>
        <taxon>Bacteria</taxon>
        <taxon>Bacillati</taxon>
        <taxon>Actinomycetota</taxon>
        <taxon>Actinomycetes</taxon>
        <taxon>Mycobacteriales</taxon>
        <taxon>Nocardiaceae</taxon>
        <taxon>Nocardia</taxon>
    </lineage>
</organism>
<dbReference type="PRINTS" id="PR00111">
    <property type="entry name" value="ABHYDROLASE"/>
</dbReference>
<evidence type="ECO:0000259" key="1">
    <source>
        <dbReference type="Pfam" id="PF00561"/>
    </source>
</evidence>
<proteinExistence type="predicted"/>
<dbReference type="InterPro" id="IPR000073">
    <property type="entry name" value="AB_hydrolase_1"/>
</dbReference>
<sequence length="292" mass="31289">MSQAADHTTDIVPLTLDGGYGALTAWEAVPAPGVTALGTVVLVPGFTGSKEDFAAMLPLLADAGYRAVAYDQRGQWQSDGPDEIDGYTMADFSGDLARVVDQVSGDEPVHLVGHSFGGYVARVALLDRPARFRSLTLLASGPSSVADINFPPPHLVAQAVEQGGQEFIWQQMSTAMGLTDPNAAGRPEPAKLEFLHTRILATKKANILGILRVMEVPPLADPTVLRNAGVPILIAYGDTGDLWDPQVHERFAEQLGARRAVYPGVGHLPNEDRPEQVCADLVDFWGHPDPRQ</sequence>
<dbReference type="Proteomes" id="UP000586827">
    <property type="component" value="Unassembled WGS sequence"/>
</dbReference>
<feature type="domain" description="AB hydrolase-1" evidence="1">
    <location>
        <begin position="39"/>
        <end position="169"/>
    </location>
</feature>
<dbReference type="RefSeq" id="WP_169815169.1">
    <property type="nucleotide sequence ID" value="NZ_JABELX010000004.1"/>
</dbReference>
<name>A0A849BW12_9NOCA</name>
<evidence type="ECO:0000313" key="3">
    <source>
        <dbReference type="Proteomes" id="UP000586827"/>
    </source>
</evidence>
<accession>A0A849BW12</accession>
<dbReference type="Pfam" id="PF00561">
    <property type="entry name" value="Abhydrolase_1"/>
    <property type="match status" value="1"/>
</dbReference>
<dbReference type="InterPro" id="IPR050228">
    <property type="entry name" value="Carboxylesterase_BioH"/>
</dbReference>
<dbReference type="InterPro" id="IPR000639">
    <property type="entry name" value="Epox_hydrolase-like"/>
</dbReference>
<dbReference type="EMBL" id="JABELX010000004">
    <property type="protein sequence ID" value="NNH70404.1"/>
    <property type="molecule type" value="Genomic_DNA"/>
</dbReference>
<reference evidence="2 3" key="1">
    <citation type="submission" date="2020-05" db="EMBL/GenBank/DDBJ databases">
        <title>MicrobeNet Type strains.</title>
        <authorList>
            <person name="Nicholson A.C."/>
        </authorList>
    </citation>
    <scope>NUCLEOTIDE SEQUENCE [LARGE SCALE GENOMIC DNA]</scope>
    <source>
        <strain evidence="2 3">JCM 3224</strain>
    </source>
</reference>
<dbReference type="AlphaFoldDB" id="A0A849BW12"/>
<keyword evidence="3" id="KW-1185">Reference proteome</keyword>
<protein>
    <submittedName>
        <fullName evidence="2">Alpha/beta hydrolase</fullName>
    </submittedName>
</protein>
<evidence type="ECO:0000313" key="2">
    <source>
        <dbReference type="EMBL" id="NNH70404.1"/>
    </source>
</evidence>
<dbReference type="PANTHER" id="PTHR43194">
    <property type="entry name" value="HYDROLASE ALPHA/BETA FOLD FAMILY"/>
    <property type="match status" value="1"/>
</dbReference>
<dbReference type="GO" id="GO:0016787">
    <property type="term" value="F:hydrolase activity"/>
    <property type="evidence" value="ECO:0007669"/>
    <property type="project" value="UniProtKB-KW"/>
</dbReference>
<gene>
    <name evidence="2" type="ORF">HLB23_11115</name>
</gene>
<dbReference type="PRINTS" id="PR00412">
    <property type="entry name" value="EPOXHYDRLASE"/>
</dbReference>